<dbReference type="InterPro" id="IPR050723">
    <property type="entry name" value="CFA/CMAS"/>
</dbReference>
<reference evidence="2 3" key="1">
    <citation type="submission" date="2014-12" db="EMBL/GenBank/DDBJ databases">
        <title>Mercury Reductase activity and rhizosphere competence traits in the genome of root associated Photobacterium halotolerans MELD1.</title>
        <authorList>
            <person name="Mathew D.C."/>
            <person name="Huang C.-C."/>
        </authorList>
    </citation>
    <scope>NUCLEOTIDE SEQUENCE [LARGE SCALE GENOMIC DNA]</scope>
    <source>
        <strain evidence="2 3">MELD1</strain>
    </source>
</reference>
<evidence type="ECO:0000259" key="1">
    <source>
        <dbReference type="Pfam" id="PF13649"/>
    </source>
</evidence>
<sequence>MLFNSPLSLEKAHRLIEILNLHTDSHVIDIGCGEGEFLLRLASATGAHCLGLDISETCIAAANAKAEALGLADRVKFEVADANVYPIATQYDVAICMGSTHAFGEGDAGYPAALTQMQQWLKPQGQLLIGEGYWKQPPAQAYLDFIGEPIGIYYDHQGNMSVAESHGLATVYAATSNQDEWDHFEGCFRLKAERAVLANPEDDKARQKRDAVREWNSFYHQYGRDTMGFGFYLFIKDKG</sequence>
<dbReference type="SUPFAM" id="SSF53335">
    <property type="entry name" value="S-adenosyl-L-methionine-dependent methyltransferases"/>
    <property type="match status" value="1"/>
</dbReference>
<dbReference type="RefSeq" id="WP_046221073.1">
    <property type="nucleotide sequence ID" value="NZ_JWYV01000011.1"/>
</dbReference>
<dbReference type="AlphaFoldDB" id="A0A0F5VBX4"/>
<dbReference type="InterPro" id="IPR029063">
    <property type="entry name" value="SAM-dependent_MTases_sf"/>
</dbReference>
<name>A0A0F5VBX4_9GAMM</name>
<evidence type="ECO:0000313" key="3">
    <source>
        <dbReference type="Proteomes" id="UP000033633"/>
    </source>
</evidence>
<protein>
    <recommendedName>
        <fullName evidence="1">Methyltransferase domain-containing protein</fullName>
    </recommendedName>
</protein>
<keyword evidence="3" id="KW-1185">Reference proteome</keyword>
<feature type="domain" description="Methyltransferase" evidence="1">
    <location>
        <begin position="27"/>
        <end position="125"/>
    </location>
</feature>
<dbReference type="CDD" id="cd02440">
    <property type="entry name" value="AdoMet_MTases"/>
    <property type="match status" value="1"/>
</dbReference>
<accession>A0A0F5VBX4</accession>
<dbReference type="STRING" id="265726.KY46_12985"/>
<proteinExistence type="predicted"/>
<dbReference type="PANTHER" id="PTHR43667">
    <property type="entry name" value="CYCLOPROPANE-FATTY-ACYL-PHOSPHOLIPID SYNTHASE"/>
    <property type="match status" value="1"/>
</dbReference>
<gene>
    <name evidence="2" type="ORF">KY46_12985</name>
</gene>
<evidence type="ECO:0000313" key="2">
    <source>
        <dbReference type="EMBL" id="KKC99301.1"/>
    </source>
</evidence>
<dbReference type="OrthoDB" id="9792690at2"/>
<dbReference type="Pfam" id="PF13649">
    <property type="entry name" value="Methyltransf_25"/>
    <property type="match status" value="1"/>
</dbReference>
<dbReference type="Proteomes" id="UP000033633">
    <property type="component" value="Unassembled WGS sequence"/>
</dbReference>
<dbReference type="PATRIC" id="fig|265726.11.peg.816"/>
<comment type="caution">
    <text evidence="2">The sequence shown here is derived from an EMBL/GenBank/DDBJ whole genome shotgun (WGS) entry which is preliminary data.</text>
</comment>
<dbReference type="PANTHER" id="PTHR43667:SF2">
    <property type="entry name" value="FATTY ACID C-METHYL TRANSFERASE"/>
    <property type="match status" value="1"/>
</dbReference>
<organism evidence="2 3">
    <name type="scientific">Photobacterium halotolerans</name>
    <dbReference type="NCBI Taxonomy" id="265726"/>
    <lineage>
        <taxon>Bacteria</taxon>
        <taxon>Pseudomonadati</taxon>
        <taxon>Pseudomonadota</taxon>
        <taxon>Gammaproteobacteria</taxon>
        <taxon>Vibrionales</taxon>
        <taxon>Vibrionaceae</taxon>
        <taxon>Photobacterium</taxon>
    </lineage>
</organism>
<dbReference type="InterPro" id="IPR041698">
    <property type="entry name" value="Methyltransf_25"/>
</dbReference>
<dbReference type="EMBL" id="JWYV01000011">
    <property type="protein sequence ID" value="KKC99301.1"/>
    <property type="molecule type" value="Genomic_DNA"/>
</dbReference>
<dbReference type="Gene3D" id="3.40.50.150">
    <property type="entry name" value="Vaccinia Virus protein VP39"/>
    <property type="match status" value="1"/>
</dbReference>